<sequence>MLRFFKKTLESIGIDARNMYERLCGYSIKFALKQNGYTEMLERLRTIVPDISDQESSEASTFNNYWELKRRALQVFQCRMMLKTLKGLQQDSLVVIDIGDSAGTHMLYLKELTKDKFSLDTISVNLDPRAIEKIEARGMKAIRCRAEEIDVEGRNIDLFTSFQMVEHLHNPALFFRRLAKKSSCSRMVITVPYLKRSRVGLHHARHGAVRPFFAEDEHIFELCPEDWILLLLHAGWKVVYNEIYYQYPRRLPLVSPFLSWFWRNTDFEGFWGAILMKDTEFSDLYLDWEE</sequence>
<comment type="caution">
    <text evidence="1">The sequence shown here is derived from an EMBL/GenBank/DDBJ whole genome shotgun (WGS) entry which is preliminary data.</text>
</comment>
<name>A0A1F7RYG3_9BACT</name>
<proteinExistence type="predicted"/>
<dbReference type="Pfam" id="PF13489">
    <property type="entry name" value="Methyltransf_23"/>
    <property type="match status" value="1"/>
</dbReference>
<dbReference type="SUPFAM" id="SSF53335">
    <property type="entry name" value="S-adenosyl-L-methionine-dependent methyltransferases"/>
    <property type="match status" value="1"/>
</dbReference>
<organism evidence="1 2">
    <name type="scientific">Candidatus Schekmanbacteria bacterium RBG_16_38_10</name>
    <dbReference type="NCBI Taxonomy" id="1817879"/>
    <lineage>
        <taxon>Bacteria</taxon>
        <taxon>Candidatus Schekmaniibacteriota</taxon>
    </lineage>
</organism>
<evidence type="ECO:0008006" key="3">
    <source>
        <dbReference type="Google" id="ProtNLM"/>
    </source>
</evidence>
<dbReference type="EMBL" id="MGDE01000112">
    <property type="protein sequence ID" value="OGL45897.1"/>
    <property type="molecule type" value="Genomic_DNA"/>
</dbReference>
<accession>A0A1F7RYG3</accession>
<dbReference type="InterPro" id="IPR029063">
    <property type="entry name" value="SAM-dependent_MTases_sf"/>
</dbReference>
<dbReference type="Gene3D" id="3.40.50.150">
    <property type="entry name" value="Vaccinia Virus protein VP39"/>
    <property type="match status" value="1"/>
</dbReference>
<reference evidence="1 2" key="1">
    <citation type="journal article" date="2016" name="Nat. Commun.">
        <title>Thousands of microbial genomes shed light on interconnected biogeochemical processes in an aquifer system.</title>
        <authorList>
            <person name="Anantharaman K."/>
            <person name="Brown C.T."/>
            <person name="Hug L.A."/>
            <person name="Sharon I."/>
            <person name="Castelle C.J."/>
            <person name="Probst A.J."/>
            <person name="Thomas B.C."/>
            <person name="Singh A."/>
            <person name="Wilkins M.J."/>
            <person name="Karaoz U."/>
            <person name="Brodie E.L."/>
            <person name="Williams K.H."/>
            <person name="Hubbard S.S."/>
            <person name="Banfield J.F."/>
        </authorList>
    </citation>
    <scope>NUCLEOTIDE SEQUENCE [LARGE SCALE GENOMIC DNA]</scope>
</reference>
<dbReference type="AlphaFoldDB" id="A0A1F7RYG3"/>
<protein>
    <recommendedName>
        <fullName evidence="3">Methyltransferase type 11 domain-containing protein</fullName>
    </recommendedName>
</protein>
<dbReference type="Proteomes" id="UP000178797">
    <property type="component" value="Unassembled WGS sequence"/>
</dbReference>
<evidence type="ECO:0000313" key="1">
    <source>
        <dbReference type="EMBL" id="OGL45897.1"/>
    </source>
</evidence>
<gene>
    <name evidence="1" type="ORF">A2W05_03070</name>
</gene>
<evidence type="ECO:0000313" key="2">
    <source>
        <dbReference type="Proteomes" id="UP000178797"/>
    </source>
</evidence>